<reference evidence="1 2" key="1">
    <citation type="submission" date="2024-01" db="EMBL/GenBank/DDBJ databases">
        <title>Genome assemblies of Stephania.</title>
        <authorList>
            <person name="Yang L."/>
        </authorList>
    </citation>
    <scope>NUCLEOTIDE SEQUENCE [LARGE SCALE GENOMIC DNA]</scope>
    <source>
        <strain evidence="1">JXDWG</strain>
        <tissue evidence="1">Leaf</tissue>
    </source>
</reference>
<comment type="caution">
    <text evidence="1">The sequence shown here is derived from an EMBL/GenBank/DDBJ whole genome shotgun (WGS) entry which is preliminary data.</text>
</comment>
<organism evidence="1 2">
    <name type="scientific">Stephania cephalantha</name>
    <dbReference type="NCBI Taxonomy" id="152367"/>
    <lineage>
        <taxon>Eukaryota</taxon>
        <taxon>Viridiplantae</taxon>
        <taxon>Streptophyta</taxon>
        <taxon>Embryophyta</taxon>
        <taxon>Tracheophyta</taxon>
        <taxon>Spermatophyta</taxon>
        <taxon>Magnoliopsida</taxon>
        <taxon>Ranunculales</taxon>
        <taxon>Menispermaceae</taxon>
        <taxon>Menispermoideae</taxon>
        <taxon>Cissampelideae</taxon>
        <taxon>Stephania</taxon>
    </lineage>
</organism>
<name>A0AAP0IQD6_9MAGN</name>
<accession>A0AAP0IQD6</accession>
<dbReference type="Proteomes" id="UP001419268">
    <property type="component" value="Unassembled WGS sequence"/>
</dbReference>
<dbReference type="EMBL" id="JBBNAG010000007">
    <property type="protein sequence ID" value="KAK9118757.1"/>
    <property type="molecule type" value="Genomic_DNA"/>
</dbReference>
<proteinExistence type="predicted"/>
<keyword evidence="2" id="KW-1185">Reference proteome</keyword>
<gene>
    <name evidence="1" type="ORF">Scep_016850</name>
</gene>
<protein>
    <submittedName>
        <fullName evidence="1">Uncharacterized protein</fullName>
    </submittedName>
</protein>
<evidence type="ECO:0000313" key="2">
    <source>
        <dbReference type="Proteomes" id="UP001419268"/>
    </source>
</evidence>
<dbReference type="AlphaFoldDB" id="A0AAP0IQD6"/>
<sequence>MGGSIGGLAVWRARRVGGNYEGGNGMRGGGSAHCRGDWWEARRWKSLIGGQQSVARLVEGGGERRIDGDGDKRRRWEEGTKSISGTIADATAAKTTSSSIDARAVASAQYCEEAYQVSNDRKAMPLPRAMSRDCYRGVSKSRSADIYQMGYYKRSKNWEQYDSFTHSVVNKISSPQGFQNLKGK</sequence>
<evidence type="ECO:0000313" key="1">
    <source>
        <dbReference type="EMBL" id="KAK9118757.1"/>
    </source>
</evidence>